<proteinExistence type="predicted"/>
<dbReference type="STRING" id="254406.SAMN04488042_10618"/>
<name>A0A1I4PSR1_9RHOB</name>
<reference evidence="1 2" key="1">
    <citation type="submission" date="2016-10" db="EMBL/GenBank/DDBJ databases">
        <authorList>
            <person name="de Groot N.N."/>
        </authorList>
    </citation>
    <scope>NUCLEOTIDE SEQUENCE [LARGE SCALE GENOMIC DNA]</scope>
    <source>
        <strain evidence="1 2">DSM 15283</strain>
    </source>
</reference>
<organism evidence="1 2">
    <name type="scientific">Shimia aestuarii</name>
    <dbReference type="NCBI Taxonomy" id="254406"/>
    <lineage>
        <taxon>Bacteria</taxon>
        <taxon>Pseudomonadati</taxon>
        <taxon>Pseudomonadota</taxon>
        <taxon>Alphaproteobacteria</taxon>
        <taxon>Rhodobacterales</taxon>
        <taxon>Roseobacteraceae</taxon>
    </lineage>
</organism>
<dbReference type="SUPFAM" id="SSF51197">
    <property type="entry name" value="Clavaminate synthase-like"/>
    <property type="match status" value="1"/>
</dbReference>
<dbReference type="NCBIfam" id="TIGR02466">
    <property type="entry name" value="TIGR02466 family protein"/>
    <property type="match status" value="1"/>
</dbReference>
<dbReference type="OrthoDB" id="9783136at2"/>
<dbReference type="Gene3D" id="2.60.120.620">
    <property type="entry name" value="q2cbj1_9rhob like domain"/>
    <property type="match status" value="1"/>
</dbReference>
<dbReference type="AlphaFoldDB" id="A0A1I4PSR1"/>
<evidence type="ECO:0008006" key="3">
    <source>
        <dbReference type="Google" id="ProtNLM"/>
    </source>
</evidence>
<dbReference type="Proteomes" id="UP000199144">
    <property type="component" value="Unassembled WGS sequence"/>
</dbReference>
<evidence type="ECO:0000313" key="1">
    <source>
        <dbReference type="EMBL" id="SFM30901.1"/>
    </source>
</evidence>
<dbReference type="InterPro" id="IPR012668">
    <property type="entry name" value="CHP02466"/>
</dbReference>
<dbReference type="Pfam" id="PF13759">
    <property type="entry name" value="2OG-FeII_Oxy_5"/>
    <property type="match status" value="1"/>
</dbReference>
<dbReference type="RefSeq" id="WP_093094494.1">
    <property type="nucleotide sequence ID" value="NZ_FOTQ01000006.1"/>
</dbReference>
<sequence>MAQIESLFVTRLYRAKLSEYGKPVDPEELEVSCYSIAEDDEAGQAWCEENGYPGYTSYASLTDLAWRFPIFADIVEALDQHVAAFAEDLEFDLDGRKLKLEDLWINILPEGGTHSSHLHPHSVISGTTYVSMPGGASALKLEDPRSGRMMAAPVRKKDARRDLQPFIYMKPEVGDVLLWESWLRHEVPINMAEDERISVSFNYKWE</sequence>
<protein>
    <recommendedName>
        <fullName evidence="3">2OG-Fe(II) oxygenase superfamily protein</fullName>
    </recommendedName>
</protein>
<accession>A0A1I4PSR1</accession>
<gene>
    <name evidence="1" type="ORF">SAMN04488042_10618</name>
</gene>
<evidence type="ECO:0000313" key="2">
    <source>
        <dbReference type="Proteomes" id="UP000199144"/>
    </source>
</evidence>
<dbReference type="EMBL" id="FOTQ01000006">
    <property type="protein sequence ID" value="SFM30901.1"/>
    <property type="molecule type" value="Genomic_DNA"/>
</dbReference>
<keyword evidence="2" id="KW-1185">Reference proteome</keyword>